<dbReference type="KEGG" id="lamb:KBB96_03385"/>
<proteinExistence type="predicted"/>
<keyword evidence="2" id="KW-1185">Reference proteome</keyword>
<organism evidence="1 2">
    <name type="scientific">Luteolibacter ambystomatis</name>
    <dbReference type="NCBI Taxonomy" id="2824561"/>
    <lineage>
        <taxon>Bacteria</taxon>
        <taxon>Pseudomonadati</taxon>
        <taxon>Verrucomicrobiota</taxon>
        <taxon>Verrucomicrobiia</taxon>
        <taxon>Verrucomicrobiales</taxon>
        <taxon>Verrucomicrobiaceae</taxon>
        <taxon>Luteolibacter</taxon>
    </lineage>
</organism>
<evidence type="ECO:0000313" key="1">
    <source>
        <dbReference type="EMBL" id="QUE51938.1"/>
    </source>
</evidence>
<dbReference type="RefSeq" id="WP_211632263.1">
    <property type="nucleotide sequence ID" value="NZ_CP073100.1"/>
</dbReference>
<dbReference type="EMBL" id="CP073100">
    <property type="protein sequence ID" value="QUE51938.1"/>
    <property type="molecule type" value="Genomic_DNA"/>
</dbReference>
<dbReference type="Proteomes" id="UP000676169">
    <property type="component" value="Chromosome"/>
</dbReference>
<reference evidence="1" key="1">
    <citation type="submission" date="2021-04" db="EMBL/GenBank/DDBJ databases">
        <title>Luteolibacter sp. 32A isolated from the skin of an Anderson's salamander (Ambystoma andersonii).</title>
        <authorList>
            <person name="Spergser J."/>
            <person name="Busse H.-J."/>
        </authorList>
    </citation>
    <scope>NUCLEOTIDE SEQUENCE</scope>
    <source>
        <strain evidence="1">32A</strain>
    </source>
</reference>
<protein>
    <submittedName>
        <fullName evidence="1">Uncharacterized protein</fullName>
    </submittedName>
</protein>
<accession>A0A975PFC3</accession>
<name>A0A975PFC3_9BACT</name>
<sequence>MNQFEVIMTRDGDLTVTGGWIIEQRTGGRYLVADLSVQISPTERSSFIGGSGRNVKVTNAPGTNVPAGHFRAVAAGTFAGHLFPDSSLIFNGDGSVDLRDDTDVIASAPVGTTSTTTVPVGSFSMPSTSYGADTYNGSVGFTLDAQPEANVIPDFRPADLYVMAGTAPAQSFFPTDRDHYTGITDATWEIEVLADGSAEIRDGMDVVASRAADAAMKHEASGLYPSTSYGADTYNDGAAYEVVVEIRPTLPLDGYVFVEITETSAGSGEVASHRGPLWGTAIPASAGATNYVPLAYVDTDRNVFPLHQGPIFWG</sequence>
<evidence type="ECO:0000313" key="2">
    <source>
        <dbReference type="Proteomes" id="UP000676169"/>
    </source>
</evidence>
<gene>
    <name evidence="1" type="ORF">KBB96_03385</name>
</gene>
<dbReference type="AlphaFoldDB" id="A0A975PFC3"/>